<dbReference type="PANTHER" id="PTHR44170">
    <property type="entry name" value="PROTEIN SIDEKICK"/>
    <property type="match status" value="1"/>
</dbReference>
<keyword evidence="4" id="KW-0677">Repeat</keyword>
<dbReference type="InterPro" id="IPR013783">
    <property type="entry name" value="Ig-like_fold"/>
</dbReference>
<dbReference type="SMART" id="SM00409">
    <property type="entry name" value="IG"/>
    <property type="match status" value="3"/>
</dbReference>
<feature type="domain" description="Ig-like" evidence="10">
    <location>
        <begin position="135"/>
        <end position="228"/>
    </location>
</feature>
<dbReference type="EMBL" id="JARKHS020034833">
    <property type="protein sequence ID" value="KAK8757765.1"/>
    <property type="molecule type" value="Genomic_DNA"/>
</dbReference>
<keyword evidence="2" id="KW-1003">Cell membrane</keyword>
<evidence type="ECO:0000313" key="13">
    <source>
        <dbReference type="Proteomes" id="UP001321473"/>
    </source>
</evidence>
<dbReference type="InterPro" id="IPR003599">
    <property type="entry name" value="Ig_sub"/>
</dbReference>
<dbReference type="InterPro" id="IPR003961">
    <property type="entry name" value="FN3_dom"/>
</dbReference>
<dbReference type="SMART" id="SM00408">
    <property type="entry name" value="IGc2"/>
    <property type="match status" value="3"/>
</dbReference>
<dbReference type="Proteomes" id="UP001321473">
    <property type="component" value="Unassembled WGS sequence"/>
</dbReference>
<dbReference type="InterPro" id="IPR036116">
    <property type="entry name" value="FN3_sf"/>
</dbReference>
<dbReference type="PROSITE" id="PS50835">
    <property type="entry name" value="IG_LIKE"/>
    <property type="match status" value="3"/>
</dbReference>
<dbReference type="Pfam" id="PF13927">
    <property type="entry name" value="Ig_3"/>
    <property type="match status" value="2"/>
</dbReference>
<accession>A0AAQ4D5M5</accession>
<feature type="domain" description="Fibronectin type-III" evidence="11">
    <location>
        <begin position="428"/>
        <end position="525"/>
    </location>
</feature>
<dbReference type="FunFam" id="2.60.40.10:FF:000107">
    <property type="entry name" value="Myosin, light chain kinase a"/>
    <property type="match status" value="1"/>
</dbReference>
<keyword evidence="3" id="KW-0732">Signal</keyword>
<dbReference type="InterPro" id="IPR003598">
    <property type="entry name" value="Ig_sub2"/>
</dbReference>
<dbReference type="PROSITE" id="PS50853">
    <property type="entry name" value="FN3"/>
    <property type="match status" value="3"/>
</dbReference>
<feature type="transmembrane region" description="Helical" evidence="9">
    <location>
        <begin position="637"/>
        <end position="659"/>
    </location>
</feature>
<dbReference type="PANTHER" id="PTHR44170:SF56">
    <property type="entry name" value="FIBRONECTIN TYPE-III DOMAIN-CONTAINING PROTEIN"/>
    <property type="match status" value="1"/>
</dbReference>
<dbReference type="FunFam" id="2.60.40.10:FF:000357">
    <property type="entry name" value="Fc receptor like 1"/>
    <property type="match status" value="1"/>
</dbReference>
<comment type="caution">
    <text evidence="12">The sequence shown here is derived from an EMBL/GenBank/DDBJ whole genome shotgun (WGS) entry which is preliminary data.</text>
</comment>
<feature type="domain" description="Ig-like" evidence="10">
    <location>
        <begin position="40"/>
        <end position="128"/>
    </location>
</feature>
<keyword evidence="9" id="KW-0812">Transmembrane</keyword>
<proteinExistence type="predicted"/>
<evidence type="ECO:0000256" key="4">
    <source>
        <dbReference type="ARBA" id="ARBA00022737"/>
    </source>
</evidence>
<dbReference type="SMART" id="SM00406">
    <property type="entry name" value="IGv"/>
    <property type="match status" value="2"/>
</dbReference>
<dbReference type="SUPFAM" id="SSF49265">
    <property type="entry name" value="Fibronectin type III"/>
    <property type="match status" value="2"/>
</dbReference>
<keyword evidence="13" id="KW-1185">Reference proteome</keyword>
<name>A0AAQ4D5M5_AMBAM</name>
<evidence type="ECO:0000256" key="6">
    <source>
        <dbReference type="ARBA" id="ARBA00023157"/>
    </source>
</evidence>
<dbReference type="GO" id="GO:0005886">
    <property type="term" value="C:plasma membrane"/>
    <property type="evidence" value="ECO:0007669"/>
    <property type="project" value="UniProtKB-SubCell"/>
</dbReference>
<evidence type="ECO:0000313" key="12">
    <source>
        <dbReference type="EMBL" id="KAK8757765.1"/>
    </source>
</evidence>
<sequence length="765" mass="85265">MGVVVREATRPVSKRSVVLQLTALFFVGVLDDICHALEAPEMHKMYVDSNLKLGDGVDLMCSLKRGSAPVHFSWYHNGREIRAEDKLGDVVSLQGKSILVVRQITRDHIGNYTCSVRNPAGSDSYTVKLYVDVKPVWIKEPEDASASTGSSVVIHCNAFGYPVPVVQWSKERDDRDFELVRMGDRFNMAPNGSLQIRSVKAEDAGHYRCDAGNGLGNGLSKIINLIISTPPRILERVEETTVRRSHSVRLKCEATGDRPLSVRWFKDQRPYEATLRDGFDIIERNLPGGVISELLIQNSSTADTGAYVCKVSNKFGNVTSLTKLYVLEPPSPPVGIKVSDIRSRTVRLTWQAPYSEVSTFHVRFWKENSQSRKLTLITVSGSETSVYLSDLLPGTAYGGYLLSENRVGMSSPSTSIHFSTSEEAPTAPPLDIRVVGLGSTHVKVQWKAPPKEHQNGKIQGYNIGHRVYDSPMLPYTYQTVSGAEATQAFIRVLRPSTRYSAVVQTFNSAGPSPSSHQLDFTTLEEDLPGAPAFAVSSVTCCSATFTIKERKRRSVTQYVLDYRERGGYWRSVYFPSHTHTLSLDSLSRMTPYEVVLSAYNMYGRGDPSDPVLFETTGEQPLPQRTDKDASYLLNARVIGPVLASLVIIFSSIAVAWIFYRKITSPEKDPPIIYQSATLRKQMWPEQEYATIARTTIRRRVEEAYDVPWDMDDVIEPVTNKVVEDCYTLLKKKTPGELQRLPAGHVLLDGPSCSKLDEPPIDEPPK</sequence>
<evidence type="ECO:0008006" key="14">
    <source>
        <dbReference type="Google" id="ProtNLM"/>
    </source>
</evidence>
<dbReference type="GO" id="GO:0030154">
    <property type="term" value="P:cell differentiation"/>
    <property type="evidence" value="ECO:0007669"/>
    <property type="project" value="UniProtKB-ARBA"/>
</dbReference>
<protein>
    <recommendedName>
        <fullName evidence="14">Down syndrome cell adhesion molecule</fullName>
    </recommendedName>
</protein>
<comment type="subcellular location">
    <subcellularLocation>
        <location evidence="1">Cell membrane</location>
    </subcellularLocation>
</comment>
<dbReference type="InterPro" id="IPR013106">
    <property type="entry name" value="Ig_V-set"/>
</dbReference>
<dbReference type="AlphaFoldDB" id="A0AAQ4D5M5"/>
<gene>
    <name evidence="12" type="ORF">V5799_004603</name>
</gene>
<evidence type="ECO:0000256" key="2">
    <source>
        <dbReference type="ARBA" id="ARBA00022475"/>
    </source>
</evidence>
<evidence type="ECO:0000256" key="3">
    <source>
        <dbReference type="ARBA" id="ARBA00022729"/>
    </source>
</evidence>
<keyword evidence="9" id="KW-1133">Transmembrane helix</keyword>
<dbReference type="InterPro" id="IPR013098">
    <property type="entry name" value="Ig_I-set"/>
</dbReference>
<dbReference type="InterPro" id="IPR036179">
    <property type="entry name" value="Ig-like_dom_sf"/>
</dbReference>
<keyword evidence="8" id="KW-0393">Immunoglobulin domain</keyword>
<feature type="domain" description="Fibronectin type-III" evidence="11">
    <location>
        <begin position="527"/>
        <end position="619"/>
    </location>
</feature>
<dbReference type="SMART" id="SM00060">
    <property type="entry name" value="FN3"/>
    <property type="match status" value="3"/>
</dbReference>
<dbReference type="GO" id="GO:0009653">
    <property type="term" value="P:anatomical structure morphogenesis"/>
    <property type="evidence" value="ECO:0007669"/>
    <property type="project" value="UniProtKB-ARBA"/>
</dbReference>
<reference evidence="12 13" key="1">
    <citation type="journal article" date="2023" name="Arcadia Sci">
        <title>De novo assembly of a long-read Amblyomma americanum tick genome.</title>
        <authorList>
            <person name="Chou S."/>
            <person name="Poskanzer K.E."/>
            <person name="Rollins M."/>
            <person name="Thuy-Boun P.S."/>
        </authorList>
    </citation>
    <scope>NUCLEOTIDE SEQUENCE [LARGE SCALE GENOMIC DNA]</scope>
    <source>
        <strain evidence="12">F_SG_1</strain>
        <tissue evidence="12">Salivary glands</tissue>
    </source>
</reference>
<keyword evidence="6" id="KW-1015">Disulfide bond</keyword>
<feature type="domain" description="Ig-like" evidence="10">
    <location>
        <begin position="231"/>
        <end position="325"/>
    </location>
</feature>
<dbReference type="InterPro" id="IPR007110">
    <property type="entry name" value="Ig-like_dom"/>
</dbReference>
<dbReference type="FunFam" id="2.60.40.10:FF:000104">
    <property type="entry name" value="Down syndrome cell adhesion molecule b"/>
    <property type="match status" value="1"/>
</dbReference>
<feature type="domain" description="Fibronectin type-III" evidence="11">
    <location>
        <begin position="329"/>
        <end position="423"/>
    </location>
</feature>
<dbReference type="GO" id="GO:0098609">
    <property type="term" value="P:cell-cell adhesion"/>
    <property type="evidence" value="ECO:0007669"/>
    <property type="project" value="TreeGrafter"/>
</dbReference>
<keyword evidence="5 9" id="KW-0472">Membrane</keyword>
<dbReference type="Pfam" id="PF07679">
    <property type="entry name" value="I-set"/>
    <property type="match status" value="1"/>
</dbReference>
<evidence type="ECO:0000259" key="10">
    <source>
        <dbReference type="PROSITE" id="PS50835"/>
    </source>
</evidence>
<dbReference type="FunFam" id="2.60.40.10:FF:000028">
    <property type="entry name" value="Neuronal cell adhesion molecule"/>
    <property type="match status" value="1"/>
</dbReference>
<keyword evidence="7" id="KW-0325">Glycoprotein</keyword>
<evidence type="ECO:0000259" key="11">
    <source>
        <dbReference type="PROSITE" id="PS50853"/>
    </source>
</evidence>
<dbReference type="Pfam" id="PF00041">
    <property type="entry name" value="fn3"/>
    <property type="match status" value="2"/>
</dbReference>
<evidence type="ECO:0000256" key="7">
    <source>
        <dbReference type="ARBA" id="ARBA00023180"/>
    </source>
</evidence>
<organism evidence="12 13">
    <name type="scientific">Amblyomma americanum</name>
    <name type="common">Lone star tick</name>
    <dbReference type="NCBI Taxonomy" id="6943"/>
    <lineage>
        <taxon>Eukaryota</taxon>
        <taxon>Metazoa</taxon>
        <taxon>Ecdysozoa</taxon>
        <taxon>Arthropoda</taxon>
        <taxon>Chelicerata</taxon>
        <taxon>Arachnida</taxon>
        <taxon>Acari</taxon>
        <taxon>Parasitiformes</taxon>
        <taxon>Ixodida</taxon>
        <taxon>Ixodoidea</taxon>
        <taxon>Ixodidae</taxon>
        <taxon>Amblyomminae</taxon>
        <taxon>Amblyomma</taxon>
    </lineage>
</organism>
<dbReference type="CDD" id="cd00063">
    <property type="entry name" value="FN3"/>
    <property type="match status" value="3"/>
</dbReference>
<evidence type="ECO:0000256" key="8">
    <source>
        <dbReference type="ARBA" id="ARBA00023319"/>
    </source>
</evidence>
<evidence type="ECO:0000256" key="5">
    <source>
        <dbReference type="ARBA" id="ARBA00023136"/>
    </source>
</evidence>
<evidence type="ECO:0000256" key="1">
    <source>
        <dbReference type="ARBA" id="ARBA00004236"/>
    </source>
</evidence>
<dbReference type="Gene3D" id="2.60.40.10">
    <property type="entry name" value="Immunoglobulins"/>
    <property type="match status" value="6"/>
</dbReference>
<evidence type="ECO:0000256" key="9">
    <source>
        <dbReference type="SAM" id="Phobius"/>
    </source>
</evidence>
<dbReference type="SUPFAM" id="SSF48726">
    <property type="entry name" value="Immunoglobulin"/>
    <property type="match status" value="3"/>
</dbReference>